<dbReference type="InterPro" id="IPR000182">
    <property type="entry name" value="GNAT_dom"/>
</dbReference>
<dbReference type="SUPFAM" id="SSF55729">
    <property type="entry name" value="Acyl-CoA N-acyltransferases (Nat)"/>
    <property type="match status" value="1"/>
</dbReference>
<feature type="region of interest" description="Disordered" evidence="1">
    <location>
        <begin position="27"/>
        <end position="46"/>
    </location>
</feature>
<feature type="domain" description="N-acetyltransferase" evidence="2">
    <location>
        <begin position="3"/>
        <end position="174"/>
    </location>
</feature>
<gene>
    <name evidence="3" type="ORF">BN997_02200</name>
</gene>
<dbReference type="STRING" id="545501.BN997_02200"/>
<sequence>MNMEMRNGTLEDVEGMMQIINRARNKLAASGSPQWSDEDTPKEEDIRREVEKGNNYLFTINEQIIGTAIITNEEEPAYSSIRYGDWDTSQEDNYATIHKFAINPDINGKGYGKMFMKLLLFMCEEKGIKEIRIDTHPKNRAMQHVILSAGFKFKGIIQLPFENGERYAYQLFLT</sequence>
<dbReference type="GO" id="GO:0016747">
    <property type="term" value="F:acyltransferase activity, transferring groups other than amino-acyl groups"/>
    <property type="evidence" value="ECO:0007669"/>
    <property type="project" value="InterPro"/>
</dbReference>
<name>A0A0A1MH09_9BACI</name>
<protein>
    <submittedName>
        <fullName evidence="3">Acetyltransferase (GNAT) family protein</fullName>
    </submittedName>
</protein>
<dbReference type="RefSeq" id="WP_042532089.1">
    <property type="nucleotide sequence ID" value="NZ_CDGG01000001.1"/>
</dbReference>
<dbReference type="OrthoDB" id="9796381at2"/>
<evidence type="ECO:0000313" key="3">
    <source>
        <dbReference type="EMBL" id="CEI82338.1"/>
    </source>
</evidence>
<dbReference type="AlphaFoldDB" id="A0A0A1MH09"/>
<dbReference type="Proteomes" id="UP000040453">
    <property type="component" value="Unassembled WGS sequence"/>
</dbReference>
<dbReference type="Gene3D" id="3.40.630.30">
    <property type="match status" value="1"/>
</dbReference>
<evidence type="ECO:0000256" key="1">
    <source>
        <dbReference type="SAM" id="MobiDB-lite"/>
    </source>
</evidence>
<accession>A0A0A1MH09</accession>
<evidence type="ECO:0000313" key="4">
    <source>
        <dbReference type="Proteomes" id="UP000040453"/>
    </source>
</evidence>
<keyword evidence="3" id="KW-0808">Transferase</keyword>
<dbReference type="EMBL" id="CDGG01000001">
    <property type="protein sequence ID" value="CEI82338.1"/>
    <property type="molecule type" value="Genomic_DNA"/>
</dbReference>
<dbReference type="CDD" id="cd04301">
    <property type="entry name" value="NAT_SF"/>
    <property type="match status" value="1"/>
</dbReference>
<keyword evidence="4" id="KW-1185">Reference proteome</keyword>
<dbReference type="PROSITE" id="PS51186">
    <property type="entry name" value="GNAT"/>
    <property type="match status" value="1"/>
</dbReference>
<dbReference type="InterPro" id="IPR016181">
    <property type="entry name" value="Acyl_CoA_acyltransferase"/>
</dbReference>
<dbReference type="Pfam" id="PF00583">
    <property type="entry name" value="Acetyltransf_1"/>
    <property type="match status" value="1"/>
</dbReference>
<reference evidence="3 4" key="1">
    <citation type="submission" date="2014-11" db="EMBL/GenBank/DDBJ databases">
        <authorList>
            <person name="Urmite Genomes Urmite Genomes"/>
        </authorList>
    </citation>
    <scope>NUCLEOTIDE SEQUENCE [LARGE SCALE GENOMIC DNA]</scope>
    <source>
        <strain evidence="3 4">Oc5</strain>
    </source>
</reference>
<evidence type="ECO:0000259" key="2">
    <source>
        <dbReference type="PROSITE" id="PS51186"/>
    </source>
</evidence>
<organism evidence="3 4">
    <name type="scientific">Oceanobacillus oncorhynchi</name>
    <dbReference type="NCBI Taxonomy" id="545501"/>
    <lineage>
        <taxon>Bacteria</taxon>
        <taxon>Bacillati</taxon>
        <taxon>Bacillota</taxon>
        <taxon>Bacilli</taxon>
        <taxon>Bacillales</taxon>
        <taxon>Bacillaceae</taxon>
        <taxon>Oceanobacillus</taxon>
    </lineage>
</organism>
<proteinExistence type="predicted"/>